<organism evidence="1 2">
    <name type="scientific">Venturia inaequalis</name>
    <name type="common">Apple scab fungus</name>
    <dbReference type="NCBI Taxonomy" id="5025"/>
    <lineage>
        <taxon>Eukaryota</taxon>
        <taxon>Fungi</taxon>
        <taxon>Dikarya</taxon>
        <taxon>Ascomycota</taxon>
        <taxon>Pezizomycotina</taxon>
        <taxon>Dothideomycetes</taxon>
        <taxon>Pleosporomycetidae</taxon>
        <taxon>Venturiales</taxon>
        <taxon>Venturiaceae</taxon>
        <taxon>Venturia</taxon>
    </lineage>
</organism>
<comment type="caution">
    <text evidence="1">The sequence shown here is derived from an EMBL/GenBank/DDBJ whole genome shotgun (WGS) entry which is preliminary data.</text>
</comment>
<evidence type="ECO:0000313" key="1">
    <source>
        <dbReference type="EMBL" id="KAE9961538.1"/>
    </source>
</evidence>
<reference evidence="1 2" key="1">
    <citation type="submission" date="2019-11" db="EMBL/GenBank/DDBJ databases">
        <title>Venturia inaequalis Genome Resource.</title>
        <authorList>
            <person name="Lichtner F.J."/>
        </authorList>
    </citation>
    <scope>NUCLEOTIDE SEQUENCE [LARGE SCALE GENOMIC DNA]</scope>
    <source>
        <strain evidence="1">Bline_iso_100314</strain>
    </source>
</reference>
<dbReference type="EMBL" id="WNWQ01001449">
    <property type="protein sequence ID" value="KAE9961538.1"/>
    <property type="molecule type" value="Genomic_DNA"/>
</dbReference>
<feature type="non-terminal residue" evidence="1">
    <location>
        <position position="119"/>
    </location>
</feature>
<evidence type="ECO:0000313" key="2">
    <source>
        <dbReference type="Proteomes" id="UP000433883"/>
    </source>
</evidence>
<proteinExistence type="predicted"/>
<dbReference type="Proteomes" id="UP000433883">
    <property type="component" value="Unassembled WGS sequence"/>
</dbReference>
<gene>
    <name evidence="1" type="ORF">BLS_001820</name>
</gene>
<accession>A0A8H3YJ29</accession>
<dbReference type="AlphaFoldDB" id="A0A8H3YJ29"/>
<sequence>MPEHGLLSCCIELGESNTRLREYDTKYANKTVETYVAIPSQPTPFGIRLNTTGYIAPGLAVYVFIDGVYQSNRVKRNIKQPTLDDPTTANFQLRLGKKEDLLKDGRVIARGWWFEKLNI</sequence>
<protein>
    <submittedName>
        <fullName evidence="1">Uncharacterized protein</fullName>
    </submittedName>
</protein>
<name>A0A8H3YJ29_VENIN</name>